<dbReference type="SUPFAM" id="SSF158499">
    <property type="entry name" value="DnaD domain-like"/>
    <property type="match status" value="1"/>
</dbReference>
<feature type="non-terminal residue" evidence="3">
    <location>
        <position position="1"/>
    </location>
</feature>
<dbReference type="InterPro" id="IPR006343">
    <property type="entry name" value="DnaB/C_C"/>
</dbReference>
<proteinExistence type="predicted"/>
<dbReference type="NCBIfam" id="TIGR01446">
    <property type="entry name" value="DnaD_dom"/>
    <property type="match status" value="1"/>
</dbReference>
<feature type="region of interest" description="Disordered" evidence="1">
    <location>
        <begin position="81"/>
        <end position="123"/>
    </location>
</feature>
<dbReference type="Gene3D" id="1.10.10.630">
    <property type="entry name" value="DnaD domain-like"/>
    <property type="match status" value="1"/>
</dbReference>
<dbReference type="Pfam" id="PF07261">
    <property type="entry name" value="DnaB_2"/>
    <property type="match status" value="1"/>
</dbReference>
<comment type="caution">
    <text evidence="3">The sequence shown here is derived from an EMBL/GenBank/DDBJ whole genome shotgun (WGS) entry which is preliminary data.</text>
</comment>
<protein>
    <recommendedName>
        <fullName evidence="2">DnaB/C C-terminal domain-containing protein</fullName>
    </recommendedName>
</protein>
<accession>X1H9M6</accession>
<feature type="domain" description="DnaB/C C-terminal" evidence="2">
    <location>
        <begin position="25"/>
        <end position="82"/>
    </location>
</feature>
<dbReference type="EMBL" id="BARU01024548">
    <property type="protein sequence ID" value="GAH50539.1"/>
    <property type="molecule type" value="Genomic_DNA"/>
</dbReference>
<reference evidence="3" key="1">
    <citation type="journal article" date="2014" name="Front. Microbiol.">
        <title>High frequency of phylogenetically diverse reductive dehalogenase-homologous genes in deep subseafloor sedimentary metagenomes.</title>
        <authorList>
            <person name="Kawai M."/>
            <person name="Futagami T."/>
            <person name="Toyoda A."/>
            <person name="Takaki Y."/>
            <person name="Nishi S."/>
            <person name="Hori S."/>
            <person name="Arai W."/>
            <person name="Tsubouchi T."/>
            <person name="Morono Y."/>
            <person name="Uchiyama I."/>
            <person name="Ito T."/>
            <person name="Fujiyama A."/>
            <person name="Inagaki F."/>
            <person name="Takami H."/>
        </authorList>
    </citation>
    <scope>NUCLEOTIDE SEQUENCE</scope>
    <source>
        <strain evidence="3">Expedition CK06-06</strain>
    </source>
</reference>
<dbReference type="InterPro" id="IPR034829">
    <property type="entry name" value="DnaD-like_sf"/>
</dbReference>
<sequence>RYSVTCNGNPVTFEPALAKIAILHEEYFGIITPILSEKFKSFVENFSGPVGWIDLAFAEAVKYKNRRWQYVEAILYRWQEKGGPHADRREDDTHQRDSSAGDGFGGFRAIESGPDETDGGDED</sequence>
<name>X1H9M6_9ZZZZ</name>
<dbReference type="AlphaFoldDB" id="X1H9M6"/>
<evidence type="ECO:0000256" key="1">
    <source>
        <dbReference type="SAM" id="MobiDB-lite"/>
    </source>
</evidence>
<feature type="compositionally biased region" description="Acidic residues" evidence="1">
    <location>
        <begin position="113"/>
        <end position="123"/>
    </location>
</feature>
<feature type="compositionally biased region" description="Basic and acidic residues" evidence="1">
    <location>
        <begin position="81"/>
        <end position="99"/>
    </location>
</feature>
<evidence type="ECO:0000313" key="3">
    <source>
        <dbReference type="EMBL" id="GAH50539.1"/>
    </source>
</evidence>
<evidence type="ECO:0000259" key="2">
    <source>
        <dbReference type="Pfam" id="PF07261"/>
    </source>
</evidence>
<organism evidence="3">
    <name type="scientific">marine sediment metagenome</name>
    <dbReference type="NCBI Taxonomy" id="412755"/>
    <lineage>
        <taxon>unclassified sequences</taxon>
        <taxon>metagenomes</taxon>
        <taxon>ecological metagenomes</taxon>
    </lineage>
</organism>
<gene>
    <name evidence="3" type="ORF">S03H2_39669</name>
</gene>